<gene>
    <name evidence="6" type="ORF">HYH03_005732</name>
    <name evidence="7" type="ORF">HYH03_005733</name>
</gene>
<feature type="region of interest" description="Disordered" evidence="2">
    <location>
        <begin position="332"/>
        <end position="385"/>
    </location>
</feature>
<keyword evidence="3" id="KW-0472">Membrane</keyword>
<proteinExistence type="predicted"/>
<feature type="compositionally biased region" description="Low complexity" evidence="2">
    <location>
        <begin position="339"/>
        <end position="348"/>
    </location>
</feature>
<dbReference type="SUPFAM" id="SSF56112">
    <property type="entry name" value="Protein kinase-like (PK-like)"/>
    <property type="match status" value="1"/>
</dbReference>
<dbReference type="Pfam" id="PF07714">
    <property type="entry name" value="PK_Tyr_Ser-Thr"/>
    <property type="match status" value="1"/>
</dbReference>
<keyword evidence="3" id="KW-1133">Transmembrane helix</keyword>
<evidence type="ECO:0000256" key="4">
    <source>
        <dbReference type="SAM" id="SignalP"/>
    </source>
</evidence>
<reference evidence="6" key="1">
    <citation type="journal article" date="2020" name="bioRxiv">
        <title>Comparative genomics of Chlamydomonas.</title>
        <authorList>
            <person name="Craig R.J."/>
            <person name="Hasan A.R."/>
            <person name="Ness R.W."/>
            <person name="Keightley P.D."/>
        </authorList>
    </citation>
    <scope>NUCLEOTIDE SEQUENCE</scope>
    <source>
        <strain evidence="6">CCAP 11/70</strain>
    </source>
</reference>
<evidence type="ECO:0000313" key="6">
    <source>
        <dbReference type="EMBL" id="KAG2496129.1"/>
    </source>
</evidence>
<keyword evidence="1" id="KW-0547">Nucleotide-binding</keyword>
<protein>
    <recommendedName>
        <fullName evidence="5">Protein kinase domain-containing protein</fullName>
    </recommendedName>
</protein>
<feature type="compositionally biased region" description="Gly residues" evidence="2">
    <location>
        <begin position="375"/>
        <end position="385"/>
    </location>
</feature>
<feature type="compositionally biased region" description="Low complexity" evidence="2">
    <location>
        <begin position="271"/>
        <end position="281"/>
    </location>
</feature>
<dbReference type="Proteomes" id="UP000612055">
    <property type="component" value="Unassembled WGS sequence"/>
</dbReference>
<evidence type="ECO:0000313" key="8">
    <source>
        <dbReference type="Proteomes" id="UP000612055"/>
    </source>
</evidence>
<dbReference type="InterPro" id="IPR000719">
    <property type="entry name" value="Prot_kinase_dom"/>
</dbReference>
<keyword evidence="4" id="KW-0732">Signal</keyword>
<dbReference type="GO" id="GO:0004674">
    <property type="term" value="F:protein serine/threonine kinase activity"/>
    <property type="evidence" value="ECO:0007669"/>
    <property type="project" value="TreeGrafter"/>
</dbReference>
<evidence type="ECO:0000256" key="2">
    <source>
        <dbReference type="SAM" id="MobiDB-lite"/>
    </source>
</evidence>
<name>A0A835YEI0_9CHLO</name>
<evidence type="ECO:0000313" key="7">
    <source>
        <dbReference type="EMBL" id="KAG2496130.1"/>
    </source>
</evidence>
<dbReference type="AlphaFoldDB" id="A0A835YEI0"/>
<evidence type="ECO:0000256" key="3">
    <source>
        <dbReference type="SAM" id="Phobius"/>
    </source>
</evidence>
<dbReference type="EMBL" id="JAEHOE010000020">
    <property type="protein sequence ID" value="KAG2496130.1"/>
    <property type="molecule type" value="Genomic_DNA"/>
</dbReference>
<feature type="chain" id="PRO_5033643130" description="Protein kinase domain-containing protein" evidence="4">
    <location>
        <begin position="26"/>
        <end position="708"/>
    </location>
</feature>
<dbReference type="CDD" id="cd12087">
    <property type="entry name" value="TM_EGFR-like"/>
    <property type="match status" value="1"/>
</dbReference>
<dbReference type="EMBL" id="JAEHOE010000020">
    <property type="protein sequence ID" value="KAG2496129.1"/>
    <property type="molecule type" value="Genomic_DNA"/>
</dbReference>
<accession>A0A835YEI0</accession>
<feature type="transmembrane region" description="Helical" evidence="3">
    <location>
        <begin position="305"/>
        <end position="328"/>
    </location>
</feature>
<feature type="domain" description="Protein kinase" evidence="5">
    <location>
        <begin position="476"/>
        <end position="708"/>
    </location>
</feature>
<keyword evidence="3" id="KW-0812">Transmembrane</keyword>
<dbReference type="GO" id="GO:0005524">
    <property type="term" value="F:ATP binding"/>
    <property type="evidence" value="ECO:0007669"/>
    <property type="project" value="UniProtKB-UniRule"/>
</dbReference>
<dbReference type="InterPro" id="IPR011009">
    <property type="entry name" value="Kinase-like_dom_sf"/>
</dbReference>
<dbReference type="Gene3D" id="1.10.510.10">
    <property type="entry name" value="Transferase(Phosphotransferase) domain 1"/>
    <property type="match status" value="2"/>
</dbReference>
<dbReference type="InterPro" id="IPR001245">
    <property type="entry name" value="Ser-Thr/Tyr_kinase_cat_dom"/>
</dbReference>
<keyword evidence="1" id="KW-0067">ATP-binding</keyword>
<feature type="signal peptide" evidence="4">
    <location>
        <begin position="1"/>
        <end position="25"/>
    </location>
</feature>
<dbReference type="InterPro" id="IPR051681">
    <property type="entry name" value="Ser/Thr_Kinases-Pseudokinases"/>
</dbReference>
<dbReference type="InterPro" id="IPR017441">
    <property type="entry name" value="Protein_kinase_ATP_BS"/>
</dbReference>
<feature type="region of interest" description="Disordered" evidence="2">
    <location>
        <begin position="271"/>
        <end position="300"/>
    </location>
</feature>
<evidence type="ECO:0000256" key="1">
    <source>
        <dbReference type="PROSITE-ProRule" id="PRU10141"/>
    </source>
</evidence>
<dbReference type="PROSITE" id="PS00107">
    <property type="entry name" value="PROTEIN_KINASE_ATP"/>
    <property type="match status" value="1"/>
</dbReference>
<dbReference type="PANTHER" id="PTHR44329">
    <property type="entry name" value="SERINE/THREONINE-PROTEIN KINASE TNNI3K-RELATED"/>
    <property type="match status" value="1"/>
</dbReference>
<dbReference type="PROSITE" id="PS50011">
    <property type="entry name" value="PROTEIN_KINASE_DOM"/>
    <property type="match status" value="1"/>
</dbReference>
<evidence type="ECO:0000259" key="5">
    <source>
        <dbReference type="PROSITE" id="PS50011"/>
    </source>
</evidence>
<organism evidence="6 8">
    <name type="scientific">Edaphochlamys debaryana</name>
    <dbReference type="NCBI Taxonomy" id="47281"/>
    <lineage>
        <taxon>Eukaryota</taxon>
        <taxon>Viridiplantae</taxon>
        <taxon>Chlorophyta</taxon>
        <taxon>core chlorophytes</taxon>
        <taxon>Chlorophyceae</taxon>
        <taxon>CS clade</taxon>
        <taxon>Chlamydomonadales</taxon>
        <taxon>Chlamydomonadales incertae sedis</taxon>
        <taxon>Edaphochlamys</taxon>
    </lineage>
</organism>
<sequence length="708" mass="74342">MCKALGSILLLAVTLARFGLPVAYADTVRSIATAEELAAALLDNSVSVARIDARHIDLSDAAFLAWDNSTFPFLRTANITILGNTDLPEWPLLQLRAKKKLMLADHVHFTLRWLYIYRWRNDNFVRLPGWDTLAPSKPDVCYPLPIMGANYGAVERPASVPGVQTYTLGLPQTGCVNDSSVLKNRCWSDFSMINDVIFVGYDNDLAGKPVPNNYLLNISHTQQLCRSMLDAECLKVNQPIACMLVAMRGAILSAPVTSWLAPSPAANATLSAPTASPAALTGPSGAAPQTDTEGGGGGEDNTTAIIVGSVVGGVAFLAIVAGVAAWALHRRKRGPSQDAAASKSAAEAKGTDRSQSGAAKCGKPWAQPGSEATGSGSGDSDGGGARALTAEHVSVRVAPAASCVYAAAAPTIMNIPTSVITGTTPFRSDLQFCSPADGDTPTALSSPKHAVPDHSSEALHKLATSTRLLEAAPLVTLLPRILGKGAFGRVQEGEYMGQRVAVKLIVSGDDEIRAGDTLQATSSLVQHPNIVRVLAACLAPPRPCLVLELCETSLDKLLYGKIQGPGGSGPLPLPLVLHIAGEVAKGLDYLAAYLAPPKHTFADARGPQECFDINNVVLTHQVAIAVHVTMNGSRLPMPPPSGALNAEAEAAARWPPKLTRLIRACWEKDPRRRPAAAEVVKQLALAAEALESGALVTANLTSGDFRSP</sequence>
<comment type="caution">
    <text evidence="6">The sequence shown here is derived from an EMBL/GenBank/DDBJ whole genome shotgun (WGS) entry which is preliminary data.</text>
</comment>
<keyword evidence="8" id="KW-1185">Reference proteome</keyword>
<feature type="binding site" evidence="1">
    <location>
        <position position="503"/>
    </location>
    <ligand>
        <name>ATP</name>
        <dbReference type="ChEBI" id="CHEBI:30616"/>
    </ligand>
</feature>
<dbReference type="PANTHER" id="PTHR44329:SF214">
    <property type="entry name" value="PROTEIN KINASE DOMAIN-CONTAINING PROTEIN"/>
    <property type="match status" value="1"/>
</dbReference>